<dbReference type="PROSITE" id="PS51419">
    <property type="entry name" value="RAB"/>
    <property type="match status" value="1"/>
</dbReference>
<comment type="function">
    <text evidence="10">May enhance cellular proliferation. May reduce growth inhibitory activity of CDKN2A.</text>
</comment>
<dbReference type="GO" id="GO:0005829">
    <property type="term" value="C:cytosol"/>
    <property type="evidence" value="ECO:0007669"/>
    <property type="project" value="TreeGrafter"/>
</dbReference>
<keyword evidence="5" id="KW-0597">Phosphoprotein</keyword>
<name>A0A091EPQ1_CORBR</name>
<feature type="compositionally biased region" description="Pro residues" evidence="14">
    <location>
        <begin position="316"/>
        <end position="336"/>
    </location>
</feature>
<dbReference type="GO" id="GO:0005634">
    <property type="term" value="C:nucleus"/>
    <property type="evidence" value="ECO:0007669"/>
    <property type="project" value="UniProtKB-SubCell"/>
</dbReference>
<evidence type="ECO:0000256" key="14">
    <source>
        <dbReference type="SAM" id="MobiDB-lite"/>
    </source>
</evidence>
<feature type="compositionally biased region" description="Basic and acidic residues" evidence="14">
    <location>
        <begin position="651"/>
        <end position="665"/>
    </location>
</feature>
<evidence type="ECO:0000256" key="11">
    <source>
        <dbReference type="ARBA" id="ARBA00074904"/>
    </source>
</evidence>
<feature type="compositionally biased region" description="Basic residues" evidence="14">
    <location>
        <begin position="682"/>
        <end position="691"/>
    </location>
</feature>
<evidence type="ECO:0000256" key="8">
    <source>
        <dbReference type="ARBA" id="ARBA00023134"/>
    </source>
</evidence>
<feature type="compositionally biased region" description="Basic and acidic residues" evidence="14">
    <location>
        <begin position="475"/>
        <end position="485"/>
    </location>
</feature>
<dbReference type="GO" id="GO:0005525">
    <property type="term" value="F:GTP binding"/>
    <property type="evidence" value="ECO:0007669"/>
    <property type="project" value="UniProtKB-KW"/>
</dbReference>
<evidence type="ECO:0000256" key="2">
    <source>
        <dbReference type="ARBA" id="ARBA00004496"/>
    </source>
</evidence>
<protein>
    <recommendedName>
        <fullName evidence="11">Rab-like protein 6</fullName>
    </recommendedName>
    <alternativeName>
        <fullName evidence="12">GTP-binding protein Parf</fullName>
    </alternativeName>
    <alternativeName>
        <fullName evidence="13">Rab-like protein 1</fullName>
    </alternativeName>
</protein>
<dbReference type="Gene3D" id="3.40.50.300">
    <property type="entry name" value="P-loop containing nucleotide triphosphate hydrolases"/>
    <property type="match status" value="1"/>
</dbReference>
<comment type="similarity">
    <text evidence="3">Belongs to the small GTPase superfamily. Rab family.</text>
</comment>
<keyword evidence="6" id="KW-0547">Nucleotide-binding</keyword>
<proteinExistence type="inferred from homology"/>
<keyword evidence="16" id="KW-1185">Reference proteome</keyword>
<dbReference type="PANTHER" id="PTHR14932">
    <property type="entry name" value="RAS GTPASE-RELATED"/>
    <property type="match status" value="1"/>
</dbReference>
<feature type="region of interest" description="Disordered" evidence="14">
    <location>
        <begin position="278"/>
        <end position="743"/>
    </location>
</feature>
<dbReference type="InterPro" id="IPR027417">
    <property type="entry name" value="P-loop_NTPase"/>
</dbReference>
<evidence type="ECO:0000313" key="15">
    <source>
        <dbReference type="EMBL" id="KFO58562.1"/>
    </source>
</evidence>
<evidence type="ECO:0000256" key="10">
    <source>
        <dbReference type="ARBA" id="ARBA00055907"/>
    </source>
</evidence>
<dbReference type="AlphaFoldDB" id="A0A091EPQ1"/>
<evidence type="ECO:0000256" key="4">
    <source>
        <dbReference type="ARBA" id="ARBA00022490"/>
    </source>
</evidence>
<keyword evidence="8" id="KW-0342">GTP-binding</keyword>
<feature type="compositionally biased region" description="Basic and acidic residues" evidence="14">
    <location>
        <begin position="596"/>
        <end position="611"/>
    </location>
</feature>
<accession>A0A091EPQ1</accession>
<evidence type="ECO:0000256" key="12">
    <source>
        <dbReference type="ARBA" id="ARBA00080075"/>
    </source>
</evidence>
<evidence type="ECO:0000256" key="1">
    <source>
        <dbReference type="ARBA" id="ARBA00004123"/>
    </source>
</evidence>
<feature type="compositionally biased region" description="Low complexity" evidence="14">
    <location>
        <begin position="532"/>
        <end position="551"/>
    </location>
</feature>
<evidence type="ECO:0000313" key="16">
    <source>
        <dbReference type="Proteomes" id="UP000052976"/>
    </source>
</evidence>
<dbReference type="Pfam" id="PF08477">
    <property type="entry name" value="Roc"/>
    <property type="match status" value="1"/>
</dbReference>
<keyword evidence="4" id="KW-0963">Cytoplasm</keyword>
<evidence type="ECO:0000256" key="5">
    <source>
        <dbReference type="ARBA" id="ARBA00022553"/>
    </source>
</evidence>
<feature type="compositionally biased region" description="Polar residues" evidence="14">
    <location>
        <begin position="519"/>
        <end position="530"/>
    </location>
</feature>
<evidence type="ECO:0000256" key="6">
    <source>
        <dbReference type="ARBA" id="ARBA00022741"/>
    </source>
</evidence>
<dbReference type="STRING" id="85066.A0A091EPQ1"/>
<evidence type="ECO:0000256" key="9">
    <source>
        <dbReference type="ARBA" id="ARBA00023242"/>
    </source>
</evidence>
<evidence type="ECO:0000256" key="3">
    <source>
        <dbReference type="ARBA" id="ARBA00006270"/>
    </source>
</evidence>
<feature type="compositionally biased region" description="Pro residues" evidence="14">
    <location>
        <begin position="351"/>
        <end position="369"/>
    </location>
</feature>
<evidence type="ECO:0000256" key="7">
    <source>
        <dbReference type="ARBA" id="ARBA00022990"/>
    </source>
</evidence>
<feature type="compositionally biased region" description="Basic and acidic residues" evidence="14">
    <location>
        <begin position="385"/>
        <end position="411"/>
    </location>
</feature>
<evidence type="ECO:0000256" key="13">
    <source>
        <dbReference type="ARBA" id="ARBA00080258"/>
    </source>
</evidence>
<feature type="compositionally biased region" description="Basic and acidic residues" evidence="14">
    <location>
        <begin position="692"/>
        <end position="702"/>
    </location>
</feature>
<feature type="compositionally biased region" description="Low complexity" evidence="14">
    <location>
        <begin position="292"/>
        <end position="315"/>
    </location>
</feature>
<dbReference type="SMART" id="SM00175">
    <property type="entry name" value="RAB"/>
    <property type="match status" value="1"/>
</dbReference>
<sequence length="743" mass="82038">MFSALKKLVGSDQAAVRDKNIPAGLQSMNQALQRRFAKGVQYNMKIVIRGDRNTGKTTLWHRLQGKKFIEEYIPTQEIQVTSIHWNYKTTDDIVKVEVWDVVDKGKCKKRGDGLKLENDPQEAESEMALDAEFLDVYKNCNGVVMMFDITKQWTFNYILRELPKVPTHVPVCVLGNYRDMGEHRVILPGDVRDLIDNLNRPPGSSYFRYAESSMKNSFGLKYLHKFFNIPFLQLQRETLLRQLETNQLDIDATLEELSVQQETEDQNYELFLEMMEARSQGHTSPLATNGQSPSSGSQSPIVPPSSTSTGSSSPRAPQPPPPPSSRAPPAAAPPPKRGIIARLFGTSPAAEPAPPQPDPAAATPPPHPAAPAKVQSVEDFVPEDSLDHSFLEDPAPQKDKGKPQAKHRLDSESDGEVPGGNPMVAGFQDDLDLDDKIPSRPMLVAERVPSKNITLSSEEEEEEEVEDSKVILIPDGDKNTEQEKKRSSRNSLKPQSEAILTKAADPKPPDSLPPRSGSERNSSSKGNMSLSAPAAAPTAAAQASKATAQSKGLASKQKVVKEEKPEDSDSDQEGPIATQMLSFVMDDPDFESEDSDSQKKKMDEFPVREDLSEISDDDTSLAKPPQPVKSTVPSFKLKNDSDLFGLGLEEAGPKESSEEDKQPSKEKKKKKKKSKEEEDKSVKKKSKHKKSKEKEESKEEKDKKKKKKKSKEKSSEIDELEAFLGGGGAGMSKPRGGGDYEEL</sequence>
<dbReference type="Proteomes" id="UP000052976">
    <property type="component" value="Unassembled WGS sequence"/>
</dbReference>
<feature type="compositionally biased region" description="Acidic residues" evidence="14">
    <location>
        <begin position="457"/>
        <end position="466"/>
    </location>
</feature>
<comment type="subcellular location">
    <subcellularLocation>
        <location evidence="2">Cytoplasm</location>
    </subcellularLocation>
    <subcellularLocation>
        <location evidence="1">Nucleus</location>
    </subcellularLocation>
</comment>
<gene>
    <name evidence="15" type="ORF">N302_00469</name>
</gene>
<dbReference type="InterPro" id="IPR040385">
    <property type="entry name" value="RABL6"/>
</dbReference>
<dbReference type="FunFam" id="3.40.50.300:FF:000781">
    <property type="entry name" value="RAB, member RAS oncogene family like 6"/>
    <property type="match status" value="1"/>
</dbReference>
<feature type="compositionally biased region" description="Acidic residues" evidence="14">
    <location>
        <begin position="586"/>
        <end position="595"/>
    </location>
</feature>
<organism evidence="15 16">
    <name type="scientific">Corvus brachyrhynchos</name>
    <name type="common">American crow</name>
    <dbReference type="NCBI Taxonomy" id="85066"/>
    <lineage>
        <taxon>Eukaryota</taxon>
        <taxon>Metazoa</taxon>
        <taxon>Chordata</taxon>
        <taxon>Craniata</taxon>
        <taxon>Vertebrata</taxon>
        <taxon>Euteleostomi</taxon>
        <taxon>Archelosauria</taxon>
        <taxon>Archosauria</taxon>
        <taxon>Dinosauria</taxon>
        <taxon>Saurischia</taxon>
        <taxon>Theropoda</taxon>
        <taxon>Coelurosauria</taxon>
        <taxon>Aves</taxon>
        <taxon>Neognathae</taxon>
        <taxon>Neoaves</taxon>
        <taxon>Telluraves</taxon>
        <taxon>Australaves</taxon>
        <taxon>Passeriformes</taxon>
        <taxon>Corvoidea</taxon>
        <taxon>Corvidae</taxon>
        <taxon>Corvus</taxon>
    </lineage>
</organism>
<feature type="compositionally biased region" description="Polar residues" evidence="14">
    <location>
        <begin position="280"/>
        <end position="291"/>
    </location>
</feature>
<dbReference type="EMBL" id="KK718816">
    <property type="protein sequence ID" value="KFO58562.1"/>
    <property type="molecule type" value="Genomic_DNA"/>
</dbReference>
<reference evidence="15 16" key="1">
    <citation type="submission" date="2014-04" db="EMBL/GenBank/DDBJ databases">
        <title>Genome evolution of avian class.</title>
        <authorList>
            <person name="Zhang G."/>
            <person name="Li C."/>
        </authorList>
    </citation>
    <scope>NUCLEOTIDE SEQUENCE [LARGE SCALE GENOMIC DNA]</scope>
    <source>
        <strain evidence="15">BGI_N302</strain>
    </source>
</reference>
<keyword evidence="7" id="KW-0007">Acetylation</keyword>
<dbReference type="PANTHER" id="PTHR14932:SF1">
    <property type="entry name" value="RAB-LIKE PROTEIN 6"/>
    <property type="match status" value="1"/>
</dbReference>
<dbReference type="SUPFAM" id="SSF52540">
    <property type="entry name" value="P-loop containing nucleoside triphosphate hydrolases"/>
    <property type="match status" value="1"/>
</dbReference>
<keyword evidence="9" id="KW-0539">Nucleus</keyword>
<dbReference type="PRINTS" id="PR00449">
    <property type="entry name" value="RASTRNSFRMNG"/>
</dbReference>